<sequence>MIPDPEALPSLSPSELLIYLLERQTFSTTLIICQKREDFISSLVSEILLAPRHQELPKDNDLNKTFSWFSTEESSQNEDFERRNLLLIPTLHQVAISRHIHVVFVPTVTHLRAYLATFPSEMEAKSTSLIDPGRNLTDIDSSSRNPFLFVYGLVNLHRDTCEWSAQGLSNTIAGLIEAGGRSCKKVVVVEKWRRENVIKDSGDKLNADSGDTSRCSVWASRVPILHTSANYMGPHFEEQPWGGRTTEIGRILARWFRFGAYNR</sequence>
<name>A0A2S4Q228_9PEZI</name>
<comment type="caution">
    <text evidence="1">The sequence shown here is derived from an EMBL/GenBank/DDBJ whole genome shotgun (WGS) entry which is preliminary data.</text>
</comment>
<protein>
    <submittedName>
        <fullName evidence="1">Uncharacterized protein</fullName>
    </submittedName>
</protein>
<reference evidence="1 2" key="1">
    <citation type="submission" date="2017-10" db="EMBL/GenBank/DDBJ databases">
        <title>Development of genomic resources for the powdery mildew, Erysiphe pulchra.</title>
        <authorList>
            <person name="Wadl P.A."/>
            <person name="Mack B.M."/>
            <person name="Moore G."/>
            <person name="Beltz S.B."/>
        </authorList>
    </citation>
    <scope>NUCLEOTIDE SEQUENCE [LARGE SCALE GENOMIC DNA]</scope>
    <source>
        <strain evidence="1">Cflorida</strain>
    </source>
</reference>
<dbReference type="Proteomes" id="UP000237438">
    <property type="component" value="Unassembled WGS sequence"/>
</dbReference>
<keyword evidence="2" id="KW-1185">Reference proteome</keyword>
<gene>
    <name evidence="1" type="ORF">EPUL_000096</name>
</gene>
<dbReference type="AlphaFoldDB" id="A0A2S4Q228"/>
<accession>A0A2S4Q228</accession>
<proteinExistence type="predicted"/>
<dbReference type="EMBL" id="PEDP01000012">
    <property type="protein sequence ID" value="POS88301.1"/>
    <property type="molecule type" value="Genomic_DNA"/>
</dbReference>
<organism evidence="1 2">
    <name type="scientific">Erysiphe pulchra</name>
    <dbReference type="NCBI Taxonomy" id="225359"/>
    <lineage>
        <taxon>Eukaryota</taxon>
        <taxon>Fungi</taxon>
        <taxon>Dikarya</taxon>
        <taxon>Ascomycota</taxon>
        <taxon>Pezizomycotina</taxon>
        <taxon>Leotiomycetes</taxon>
        <taxon>Erysiphales</taxon>
        <taxon>Erysiphaceae</taxon>
        <taxon>Erysiphe</taxon>
    </lineage>
</organism>
<evidence type="ECO:0000313" key="2">
    <source>
        <dbReference type="Proteomes" id="UP000237438"/>
    </source>
</evidence>
<evidence type="ECO:0000313" key="1">
    <source>
        <dbReference type="EMBL" id="POS88301.1"/>
    </source>
</evidence>
<dbReference type="OrthoDB" id="5391496at2759"/>